<gene>
    <name evidence="6" type="ORF">CFN03_11845</name>
</gene>
<sequence>MIVSIIGWLILIYVGFVIFFYILMVTSAYRTLSKRKMLDDNMLEEDFKVNMFTKPVSILVPAYNEEVGIVESLHSLINLRYPESEIIVIDDGSTDDTADILIKKFKMKRIYRQVPSHLVTESIVSLHQSELHPKVFLLRKMNGGKADALNAGINLARYPYFCSIDGDSILDENSLLKVMRPIIASDGKVVAAGGNVRIANGNDIHLGSIVEHNIFRRPLVMMQIVEYLRAFMLGRIFLSEFNMVLIISGAFSVFSKKTVIEAGGYSPGVIGEDMELVVKVHELIRRKKTGERVEFVPEPVCWTEAPATLKVLRRQRRRWSQGLIESLWRHRHMTLNPKYGRIGLLAFPYFWLFEGFGALIELAGYLYIIFAFFTGGLNVEVAVLLMLALILYGSIFSSFSLLMDAWTTNNYTKASHILTLVLLALSETFWYRPLTLLWRIEGIFNFIRRKHVWGQMERKGLGRGETES</sequence>
<dbReference type="Proteomes" id="UP000216682">
    <property type="component" value="Unassembled WGS sequence"/>
</dbReference>
<evidence type="ECO:0000256" key="1">
    <source>
        <dbReference type="ARBA" id="ARBA00006739"/>
    </source>
</evidence>
<feature type="transmembrane region" description="Helical" evidence="4">
    <location>
        <begin position="414"/>
        <end position="431"/>
    </location>
</feature>
<dbReference type="GO" id="GO:0016757">
    <property type="term" value="F:glycosyltransferase activity"/>
    <property type="evidence" value="ECO:0007669"/>
    <property type="project" value="UniProtKB-KW"/>
</dbReference>
<accession>A0A265E419</accession>
<reference evidence="6 7" key="1">
    <citation type="submission" date="2017-07" db="EMBL/GenBank/DDBJ databases">
        <title>Shotgun whole genome sequences of three halophilic bacterial isolates.</title>
        <authorList>
            <person name="Pozzo T."/>
            <person name="Higdon S.M."/>
            <person name="Quillaguaman J."/>
        </authorList>
    </citation>
    <scope>NUCLEOTIDE SEQUENCE [LARGE SCALE GENOMIC DNA]</scope>
    <source>
        <strain evidence="6 7">BU-1</strain>
    </source>
</reference>
<evidence type="ECO:0000256" key="4">
    <source>
        <dbReference type="SAM" id="Phobius"/>
    </source>
</evidence>
<keyword evidence="3 6" id="KW-0808">Transferase</keyword>
<proteinExistence type="inferred from homology"/>
<dbReference type="RefSeq" id="WP_094907227.1">
    <property type="nucleotide sequence ID" value="NZ_NPEZ01000007.1"/>
</dbReference>
<feature type="transmembrane region" description="Helical" evidence="4">
    <location>
        <begin position="227"/>
        <end position="251"/>
    </location>
</feature>
<feature type="domain" description="Glycosyltransferase 2-like" evidence="5">
    <location>
        <begin position="57"/>
        <end position="210"/>
    </location>
</feature>
<dbReference type="PANTHER" id="PTHR43630">
    <property type="entry name" value="POLY-BETA-1,6-N-ACETYL-D-GLUCOSAMINE SYNTHASE"/>
    <property type="match status" value="1"/>
</dbReference>
<dbReference type="PANTHER" id="PTHR43630:SF1">
    <property type="entry name" value="POLY-BETA-1,6-N-ACETYL-D-GLUCOSAMINE SYNTHASE"/>
    <property type="match status" value="1"/>
</dbReference>
<dbReference type="EMBL" id="NPEZ01000007">
    <property type="protein sequence ID" value="OZT76311.1"/>
    <property type="molecule type" value="Genomic_DNA"/>
</dbReference>
<evidence type="ECO:0000256" key="3">
    <source>
        <dbReference type="ARBA" id="ARBA00022679"/>
    </source>
</evidence>
<keyword evidence="4" id="KW-1133">Transmembrane helix</keyword>
<keyword evidence="2" id="KW-0328">Glycosyltransferase</keyword>
<keyword evidence="4" id="KW-0472">Membrane</keyword>
<protein>
    <submittedName>
        <fullName evidence="6">Glycosyl transferase</fullName>
    </submittedName>
</protein>
<dbReference type="InterPro" id="IPR001173">
    <property type="entry name" value="Glyco_trans_2-like"/>
</dbReference>
<evidence type="ECO:0000313" key="7">
    <source>
        <dbReference type="Proteomes" id="UP000216682"/>
    </source>
</evidence>
<organism evidence="6 7">
    <name type="scientific">Salinicoccus roseus</name>
    <dbReference type="NCBI Taxonomy" id="45670"/>
    <lineage>
        <taxon>Bacteria</taxon>
        <taxon>Bacillati</taxon>
        <taxon>Bacillota</taxon>
        <taxon>Bacilli</taxon>
        <taxon>Bacillales</taxon>
        <taxon>Staphylococcaceae</taxon>
        <taxon>Salinicoccus</taxon>
    </lineage>
</organism>
<dbReference type="SUPFAM" id="SSF53448">
    <property type="entry name" value="Nucleotide-diphospho-sugar transferases"/>
    <property type="match status" value="1"/>
</dbReference>
<evidence type="ECO:0000259" key="5">
    <source>
        <dbReference type="Pfam" id="PF00535"/>
    </source>
</evidence>
<dbReference type="Pfam" id="PF00535">
    <property type="entry name" value="Glycos_transf_2"/>
    <property type="match status" value="1"/>
</dbReference>
<comment type="caution">
    <text evidence="6">The sequence shown here is derived from an EMBL/GenBank/DDBJ whole genome shotgun (WGS) entry which is preliminary data.</text>
</comment>
<feature type="transmembrane region" description="Helical" evidence="4">
    <location>
        <begin position="381"/>
        <end position="402"/>
    </location>
</feature>
<feature type="transmembrane region" description="Helical" evidence="4">
    <location>
        <begin position="349"/>
        <end position="374"/>
    </location>
</feature>
<name>A0A265E419_9STAP</name>
<evidence type="ECO:0000313" key="6">
    <source>
        <dbReference type="EMBL" id="OZT76311.1"/>
    </source>
</evidence>
<dbReference type="Gene3D" id="3.90.550.10">
    <property type="entry name" value="Spore Coat Polysaccharide Biosynthesis Protein SpsA, Chain A"/>
    <property type="match status" value="1"/>
</dbReference>
<comment type="similarity">
    <text evidence="1">Belongs to the glycosyltransferase 2 family.</text>
</comment>
<evidence type="ECO:0000256" key="2">
    <source>
        <dbReference type="ARBA" id="ARBA00022676"/>
    </source>
</evidence>
<feature type="transmembrane region" description="Helical" evidence="4">
    <location>
        <begin position="6"/>
        <end position="29"/>
    </location>
</feature>
<dbReference type="CDD" id="cd06423">
    <property type="entry name" value="CESA_like"/>
    <property type="match status" value="1"/>
</dbReference>
<keyword evidence="4" id="KW-0812">Transmembrane</keyword>
<dbReference type="AlphaFoldDB" id="A0A265E419"/>
<dbReference type="InterPro" id="IPR029044">
    <property type="entry name" value="Nucleotide-diphossugar_trans"/>
</dbReference>